<dbReference type="GO" id="GO:0009706">
    <property type="term" value="C:chloroplast inner membrane"/>
    <property type="evidence" value="ECO:0007669"/>
    <property type="project" value="UniProtKB-SubCell"/>
</dbReference>
<evidence type="ECO:0000256" key="2">
    <source>
        <dbReference type="ARBA" id="ARBA00009596"/>
    </source>
</evidence>
<dbReference type="Gramene" id="OE9A035375T1">
    <property type="protein sequence ID" value="OE9A035375C1"/>
    <property type="gene ID" value="OE9A035375"/>
</dbReference>
<evidence type="ECO:0000256" key="1">
    <source>
        <dbReference type="ARBA" id="ARBA00004478"/>
    </source>
</evidence>
<organism evidence="8 9">
    <name type="scientific">Olea europaea subsp. europaea</name>
    <dbReference type="NCBI Taxonomy" id="158383"/>
    <lineage>
        <taxon>Eukaryota</taxon>
        <taxon>Viridiplantae</taxon>
        <taxon>Streptophyta</taxon>
        <taxon>Embryophyta</taxon>
        <taxon>Tracheophyta</taxon>
        <taxon>Spermatophyta</taxon>
        <taxon>Magnoliopsida</taxon>
        <taxon>eudicotyledons</taxon>
        <taxon>Gunneridae</taxon>
        <taxon>Pentapetalae</taxon>
        <taxon>asterids</taxon>
        <taxon>lamiids</taxon>
        <taxon>Lamiales</taxon>
        <taxon>Oleaceae</taxon>
        <taxon>Oleeae</taxon>
        <taxon>Olea</taxon>
    </lineage>
</organism>
<keyword evidence="9" id="KW-1185">Reference proteome</keyword>
<evidence type="ECO:0000256" key="5">
    <source>
        <dbReference type="ARBA" id="ARBA00022989"/>
    </source>
</evidence>
<proteinExistence type="inferred from homology"/>
<evidence type="ECO:0000313" key="9">
    <source>
        <dbReference type="Proteomes" id="UP000594638"/>
    </source>
</evidence>
<keyword evidence="6" id="KW-0472">Membrane</keyword>
<comment type="similarity">
    <text evidence="2 7">Belongs to the Tic20 family.</text>
</comment>
<keyword evidence="7" id="KW-0150">Chloroplast</keyword>
<dbReference type="AlphaFoldDB" id="A0A8S0UHY9"/>
<evidence type="ECO:0000313" key="8">
    <source>
        <dbReference type="EMBL" id="CAA3018342.1"/>
    </source>
</evidence>
<gene>
    <name evidence="8" type="ORF">OLEA9_A035375</name>
</gene>
<sequence length="184" mass="20349">MAMNHVLFTASSVSYKQLIRTFSSSSIDRLSYSPSSSPFLHCPTLPSRKPRISRKSIVTAQSKGSNSADAPDRLISAITYFYPFFDGIQYGKYVITQFSPLQSVLQPLFPAIKAIVLDVLLIFPDLLERTFNPRDGVGLELMMSLDSTVFLFILASLIYGSSSCLFGQIPRLPLVADAADRQVL</sequence>
<evidence type="ECO:0000256" key="3">
    <source>
        <dbReference type="ARBA" id="ARBA00022692"/>
    </source>
</evidence>
<name>A0A8S0UHY9_OLEEU</name>
<keyword evidence="4" id="KW-1001">Plastid inner membrane</keyword>
<keyword evidence="5" id="KW-1133">Transmembrane helix</keyword>
<protein>
    <recommendedName>
        <fullName evidence="7">Protein TIC 20</fullName>
    </recommendedName>
</protein>
<reference evidence="8 9" key="1">
    <citation type="submission" date="2019-12" db="EMBL/GenBank/DDBJ databases">
        <authorList>
            <person name="Alioto T."/>
            <person name="Alioto T."/>
            <person name="Gomez Garrido J."/>
        </authorList>
    </citation>
    <scope>NUCLEOTIDE SEQUENCE [LARGE SCALE GENOMIC DNA]</scope>
</reference>
<keyword evidence="7" id="KW-0934">Plastid</keyword>
<dbReference type="PANTHER" id="PTHR33510">
    <property type="entry name" value="PROTEIN TIC 20-II, CHLOROPLASTIC"/>
    <property type="match status" value="1"/>
</dbReference>
<keyword evidence="3" id="KW-0812">Transmembrane</keyword>
<dbReference type="OrthoDB" id="414558at2759"/>
<dbReference type="EMBL" id="CACTIH010007819">
    <property type="protein sequence ID" value="CAA3018342.1"/>
    <property type="molecule type" value="Genomic_DNA"/>
</dbReference>
<dbReference type="PANTHER" id="PTHR33510:SF11">
    <property type="entry name" value="PROTEIN TIC 20-V, CHLOROPLASTIC"/>
    <property type="match status" value="1"/>
</dbReference>
<evidence type="ECO:0000256" key="4">
    <source>
        <dbReference type="ARBA" id="ARBA00022780"/>
    </source>
</evidence>
<evidence type="ECO:0000256" key="7">
    <source>
        <dbReference type="RuleBase" id="RU367003"/>
    </source>
</evidence>
<dbReference type="Pfam" id="PF16166">
    <property type="entry name" value="TIC20"/>
    <property type="match status" value="1"/>
</dbReference>
<dbReference type="Proteomes" id="UP000594638">
    <property type="component" value="Unassembled WGS sequence"/>
</dbReference>
<comment type="function">
    <text evidence="7">Involved in protein precursor import into chloroplasts.</text>
</comment>
<dbReference type="InterPro" id="IPR005691">
    <property type="entry name" value="Tic20"/>
</dbReference>
<comment type="caution">
    <text evidence="8">The sequence shown here is derived from an EMBL/GenBank/DDBJ whole genome shotgun (WGS) entry which is preliminary data.</text>
</comment>
<evidence type="ECO:0000256" key="6">
    <source>
        <dbReference type="ARBA" id="ARBA00023136"/>
    </source>
</evidence>
<comment type="subcellular location">
    <subcellularLocation>
        <location evidence="1">Plastid</location>
        <location evidence="1">Chloroplast inner membrane</location>
        <topology evidence="1">Multi-pass membrane protein</topology>
    </subcellularLocation>
    <subcellularLocation>
        <location evidence="7">Plastid</location>
        <location evidence="7">Chloroplast membrane</location>
        <topology evidence="7">Multi-pass membrane protein</topology>
    </subcellularLocation>
</comment>
<accession>A0A8S0UHY9</accession>